<evidence type="ECO:0000313" key="2">
    <source>
        <dbReference type="Proteomes" id="UP001295684"/>
    </source>
</evidence>
<comment type="caution">
    <text evidence="1">The sequence shown here is derived from an EMBL/GenBank/DDBJ whole genome shotgun (WGS) entry which is preliminary data.</text>
</comment>
<accession>A0AAD1Y877</accession>
<name>A0AAD1Y877_EUPCR</name>
<keyword evidence="2" id="KW-1185">Reference proteome</keyword>
<sequence>MEQNQDTNDMHPDDKKMIIDSVDDTVREIYNEFKTKDSKAVSKDPMDHKIQLRPLIEKLTATLDNPEITEEVLQRQLEDFGIRNKGKRAKLKNVILRKTQVFNLNTRFPYFTKEQGDYFDYAVNHEDIKQEGNQTTNVNSSNQLIRELSNGETDHKLEKLQKWLEAKFKDELTNDPIFFNEWEFDHAMKDFCVNPKPKNAGQVQTKKATPCTFSREDLKEEAKIKIEQEDFYHSNISVENYKGSEKVGLSEIPMTEGARAYKSNWKRSDLVEKRVIRGLCDVAKDFFNDVVRSAKATNNEKKLKVWINLVGSCFPELYKTSKLKILGQICVNCMGWKFTEKINSFKIFNTSERKKLIKYGKEFRTQRNSSKVKERKILLNHPIIKIGKLLYESSLDYKNAFWKHINNHKKTEINDTKAFKELHARVITKVSFLDCQGDLFSFNLS</sequence>
<proteinExistence type="predicted"/>
<gene>
    <name evidence="1" type="ORF">ECRASSUSDP1_LOCUS28865</name>
</gene>
<protein>
    <submittedName>
        <fullName evidence="1">Uncharacterized protein</fullName>
    </submittedName>
</protein>
<reference evidence="1" key="1">
    <citation type="submission" date="2023-07" db="EMBL/GenBank/DDBJ databases">
        <authorList>
            <consortium name="AG Swart"/>
            <person name="Singh M."/>
            <person name="Singh A."/>
            <person name="Seah K."/>
            <person name="Emmerich C."/>
        </authorList>
    </citation>
    <scope>NUCLEOTIDE SEQUENCE</scope>
    <source>
        <strain evidence="1">DP1</strain>
    </source>
</reference>
<organism evidence="1 2">
    <name type="scientific">Euplotes crassus</name>
    <dbReference type="NCBI Taxonomy" id="5936"/>
    <lineage>
        <taxon>Eukaryota</taxon>
        <taxon>Sar</taxon>
        <taxon>Alveolata</taxon>
        <taxon>Ciliophora</taxon>
        <taxon>Intramacronucleata</taxon>
        <taxon>Spirotrichea</taxon>
        <taxon>Hypotrichia</taxon>
        <taxon>Euplotida</taxon>
        <taxon>Euplotidae</taxon>
        <taxon>Moneuplotes</taxon>
    </lineage>
</organism>
<dbReference type="Proteomes" id="UP001295684">
    <property type="component" value="Unassembled WGS sequence"/>
</dbReference>
<dbReference type="AlphaFoldDB" id="A0AAD1Y877"/>
<evidence type="ECO:0000313" key="1">
    <source>
        <dbReference type="EMBL" id="CAI2387236.1"/>
    </source>
</evidence>
<dbReference type="EMBL" id="CAMPGE010029751">
    <property type="protein sequence ID" value="CAI2387236.1"/>
    <property type="molecule type" value="Genomic_DNA"/>
</dbReference>